<comment type="caution">
    <text evidence="1">The sequence shown here is derived from an EMBL/GenBank/DDBJ whole genome shotgun (WGS) entry which is preliminary data.</text>
</comment>
<feature type="non-terminal residue" evidence="1">
    <location>
        <position position="69"/>
    </location>
</feature>
<reference evidence="1 2" key="1">
    <citation type="journal article" date="2021" name="Nat. Plants">
        <title>The Taxus genome provides insights into paclitaxel biosynthesis.</title>
        <authorList>
            <person name="Xiong X."/>
            <person name="Gou J."/>
            <person name="Liao Q."/>
            <person name="Li Y."/>
            <person name="Zhou Q."/>
            <person name="Bi G."/>
            <person name="Li C."/>
            <person name="Du R."/>
            <person name="Wang X."/>
            <person name="Sun T."/>
            <person name="Guo L."/>
            <person name="Liang H."/>
            <person name="Lu P."/>
            <person name="Wu Y."/>
            <person name="Zhang Z."/>
            <person name="Ro D.K."/>
            <person name="Shang Y."/>
            <person name="Huang S."/>
            <person name="Yan J."/>
        </authorList>
    </citation>
    <scope>NUCLEOTIDE SEQUENCE [LARGE SCALE GENOMIC DNA]</scope>
    <source>
        <strain evidence="1">Ta-2019</strain>
    </source>
</reference>
<gene>
    <name evidence="1" type="ORF">KI387_032867</name>
</gene>
<protein>
    <submittedName>
        <fullName evidence="1">Uncharacterized protein</fullName>
    </submittedName>
</protein>
<dbReference type="AlphaFoldDB" id="A0AA38BQA1"/>
<dbReference type="Proteomes" id="UP000824469">
    <property type="component" value="Unassembled WGS sequence"/>
</dbReference>
<proteinExistence type="predicted"/>
<evidence type="ECO:0000313" key="1">
    <source>
        <dbReference type="EMBL" id="KAH9288750.1"/>
    </source>
</evidence>
<dbReference type="EMBL" id="JAHRHJ020003813">
    <property type="protein sequence ID" value="KAH9288750.1"/>
    <property type="molecule type" value="Genomic_DNA"/>
</dbReference>
<sequence length="69" mass="7621">MIVNMIGLRSSGTKIAANFHDNVGVDTTAMEMKYLKGGNMMDFIKTMDPLVSIASHLLIKLNAHEIWGQ</sequence>
<evidence type="ECO:0000313" key="2">
    <source>
        <dbReference type="Proteomes" id="UP000824469"/>
    </source>
</evidence>
<organism evidence="1 2">
    <name type="scientific">Taxus chinensis</name>
    <name type="common">Chinese yew</name>
    <name type="synonym">Taxus wallichiana var. chinensis</name>
    <dbReference type="NCBI Taxonomy" id="29808"/>
    <lineage>
        <taxon>Eukaryota</taxon>
        <taxon>Viridiplantae</taxon>
        <taxon>Streptophyta</taxon>
        <taxon>Embryophyta</taxon>
        <taxon>Tracheophyta</taxon>
        <taxon>Spermatophyta</taxon>
        <taxon>Pinopsida</taxon>
        <taxon>Pinidae</taxon>
        <taxon>Conifers II</taxon>
        <taxon>Cupressales</taxon>
        <taxon>Taxaceae</taxon>
        <taxon>Taxus</taxon>
    </lineage>
</organism>
<accession>A0AA38BQA1</accession>
<keyword evidence="2" id="KW-1185">Reference proteome</keyword>
<name>A0AA38BQA1_TAXCH</name>